<name>A0A963YWB1_9PROT</name>
<dbReference type="Proteomes" id="UP000708298">
    <property type="component" value="Unassembled WGS sequence"/>
</dbReference>
<dbReference type="InterPro" id="IPR015943">
    <property type="entry name" value="WD40/YVTN_repeat-like_dom_sf"/>
</dbReference>
<sequence>MTVDANNFGLVAVDKRGNRVLFLDPNGLDIIKAIEEFPAKPHELLIVEAQDKAYVPIYGDGAHGDNPHPNHLIAVIDLHSKELSKIIDIAPFKAPHTARLGDKGLLYCCCEDSGAVVVLDFANDHFVGAIRIPSLNVHRLATVSGTGTLITENEEDGTLSLVALEGTSGRVIKNINAPGPLNGIAHFSGQPWAVATAKDKPAIYVVSTDELTLLRSIPLPGHTKPGQVVRYRDDGKVLAVIGDFEPVVSFYDADLNPLFAAETQAKPLDGAFSPDGKSFLVANEESGSVSVVDLQRRRAIAHKLVPVGCEVLGFFPLKN</sequence>
<evidence type="ECO:0000313" key="2">
    <source>
        <dbReference type="Proteomes" id="UP000708298"/>
    </source>
</evidence>
<dbReference type="RefSeq" id="WP_227323969.1">
    <property type="nucleotide sequence ID" value="NZ_JAESVB010000030.1"/>
</dbReference>
<accession>A0A963YWB1</accession>
<evidence type="ECO:0000313" key="1">
    <source>
        <dbReference type="EMBL" id="MCB8878323.1"/>
    </source>
</evidence>
<reference evidence="1" key="1">
    <citation type="journal article" date="2021" name="Microorganisms">
        <title>Acidisoma silvae sp. nov. and Acidisomacellulosilytica sp. nov., Two Acidophilic Bacteria Isolated from Decaying Wood, Hydrolyzing Cellulose and Producing Poly-3-hydroxybutyrate.</title>
        <authorList>
            <person name="Mieszkin S."/>
            <person name="Pouder E."/>
            <person name="Uroz S."/>
            <person name="Simon-Colin C."/>
            <person name="Alain K."/>
        </authorList>
    </citation>
    <scope>NUCLEOTIDE SEQUENCE</scope>
    <source>
        <strain evidence="1">HW T2.11</strain>
    </source>
</reference>
<dbReference type="PANTHER" id="PTHR47197">
    <property type="entry name" value="PROTEIN NIRF"/>
    <property type="match status" value="1"/>
</dbReference>
<dbReference type="PANTHER" id="PTHR47197:SF3">
    <property type="entry name" value="DIHYDRO-HEME D1 DEHYDROGENASE"/>
    <property type="match status" value="1"/>
</dbReference>
<dbReference type="Gene3D" id="2.130.10.10">
    <property type="entry name" value="YVTN repeat-like/Quinoprotein amine dehydrogenase"/>
    <property type="match status" value="2"/>
</dbReference>
<dbReference type="InterPro" id="IPR051200">
    <property type="entry name" value="Host-pathogen_enzymatic-act"/>
</dbReference>
<proteinExistence type="predicted"/>
<comment type="caution">
    <text evidence="1">The sequence shown here is derived from an EMBL/GenBank/DDBJ whole genome shotgun (WGS) entry which is preliminary data.</text>
</comment>
<gene>
    <name evidence="1" type="ORF">ASILVAE211_24315</name>
</gene>
<dbReference type="AlphaFoldDB" id="A0A963YWB1"/>
<keyword evidence="2" id="KW-1185">Reference proteome</keyword>
<dbReference type="InterPro" id="IPR011048">
    <property type="entry name" value="Haem_d1_sf"/>
</dbReference>
<reference evidence="1" key="2">
    <citation type="submission" date="2021-01" db="EMBL/GenBank/DDBJ databases">
        <authorList>
            <person name="Mieszkin S."/>
            <person name="Pouder E."/>
            <person name="Alain K."/>
        </authorList>
    </citation>
    <scope>NUCLEOTIDE SEQUENCE</scope>
    <source>
        <strain evidence="1">HW T2.11</strain>
    </source>
</reference>
<dbReference type="EMBL" id="JAESVB010000030">
    <property type="protein sequence ID" value="MCB8878323.1"/>
    <property type="molecule type" value="Genomic_DNA"/>
</dbReference>
<organism evidence="1 2">
    <name type="scientific">Acidisoma silvae</name>
    <dbReference type="NCBI Taxonomy" id="2802396"/>
    <lineage>
        <taxon>Bacteria</taxon>
        <taxon>Pseudomonadati</taxon>
        <taxon>Pseudomonadota</taxon>
        <taxon>Alphaproteobacteria</taxon>
        <taxon>Acetobacterales</taxon>
        <taxon>Acidocellaceae</taxon>
        <taxon>Acidisoma</taxon>
    </lineage>
</organism>
<protein>
    <submittedName>
        <fullName evidence="1">WD40 repeat domain-containing protein</fullName>
    </submittedName>
</protein>
<dbReference type="SUPFAM" id="SSF51004">
    <property type="entry name" value="C-terminal (heme d1) domain of cytochrome cd1-nitrite reductase"/>
    <property type="match status" value="2"/>
</dbReference>